<keyword evidence="8 12" id="KW-0798">TonB box</keyword>
<evidence type="ECO:0000256" key="4">
    <source>
        <dbReference type="ARBA" id="ARBA00022496"/>
    </source>
</evidence>
<evidence type="ECO:0000256" key="5">
    <source>
        <dbReference type="ARBA" id="ARBA00022692"/>
    </source>
</evidence>
<reference evidence="15 16" key="1">
    <citation type="submission" date="2016-05" db="EMBL/GenBank/DDBJ databases">
        <title>Draft Genome Sequence of Algibacter sp. Strain SK-16 Isolated from the Surface Water of Aburatsubo Inlet.</title>
        <authorList>
            <person name="Wong S.-K."/>
            <person name="Yoshizawa S."/>
            <person name="Nakajima Y."/>
            <person name="Ogura Y."/>
            <person name="Tetsuya H."/>
            <person name="Hamasaki K."/>
        </authorList>
    </citation>
    <scope>NUCLEOTIDE SEQUENCE [LARGE SCALE GENOMIC DNA]</scope>
    <source>
        <strain evidence="15 16">SK-16</strain>
    </source>
</reference>
<evidence type="ECO:0008006" key="17">
    <source>
        <dbReference type="Google" id="ProtNLM"/>
    </source>
</evidence>
<evidence type="ECO:0000256" key="10">
    <source>
        <dbReference type="ARBA" id="ARBA00023237"/>
    </source>
</evidence>
<dbReference type="PANTHER" id="PTHR32552:SF81">
    <property type="entry name" value="TONB-DEPENDENT OUTER MEMBRANE RECEPTOR"/>
    <property type="match status" value="1"/>
</dbReference>
<keyword evidence="9 11" id="KW-0472">Membrane</keyword>
<evidence type="ECO:0000313" key="16">
    <source>
        <dbReference type="Proteomes" id="UP000095713"/>
    </source>
</evidence>
<keyword evidence="4" id="KW-0410">Iron transport</keyword>
<dbReference type="InterPro" id="IPR036942">
    <property type="entry name" value="Beta-barrel_TonB_sf"/>
</dbReference>
<evidence type="ECO:0000313" key="15">
    <source>
        <dbReference type="EMBL" id="OEK06000.1"/>
    </source>
</evidence>
<evidence type="ECO:0000259" key="13">
    <source>
        <dbReference type="Pfam" id="PF00593"/>
    </source>
</evidence>
<evidence type="ECO:0000256" key="2">
    <source>
        <dbReference type="ARBA" id="ARBA00022448"/>
    </source>
</evidence>
<dbReference type="PANTHER" id="PTHR32552">
    <property type="entry name" value="FERRICHROME IRON RECEPTOR-RELATED"/>
    <property type="match status" value="1"/>
</dbReference>
<dbReference type="STRING" id="1849968.A8C32_19415"/>
<evidence type="ECO:0000256" key="9">
    <source>
        <dbReference type="ARBA" id="ARBA00023136"/>
    </source>
</evidence>
<dbReference type="InterPro" id="IPR008969">
    <property type="entry name" value="CarboxyPept-like_regulatory"/>
</dbReference>
<evidence type="ECO:0000256" key="8">
    <source>
        <dbReference type="ARBA" id="ARBA00023077"/>
    </source>
</evidence>
<dbReference type="SUPFAM" id="SSF56935">
    <property type="entry name" value="Porins"/>
    <property type="match status" value="1"/>
</dbReference>
<dbReference type="Proteomes" id="UP000095713">
    <property type="component" value="Unassembled WGS sequence"/>
</dbReference>
<evidence type="ECO:0000256" key="1">
    <source>
        <dbReference type="ARBA" id="ARBA00004571"/>
    </source>
</evidence>
<dbReference type="InterPro" id="IPR012910">
    <property type="entry name" value="Plug_dom"/>
</dbReference>
<sequence>MVFSLSTFAQELTVNGIVTDINKIPLPGVNIAVKNQSKGAATDFDGKFSITLNGDSILVFSYIGYETKEVSVAGQTVINVSLKEGGYGLETVVVTSRKQSENVQEVPISVAAFSAKALETKGIGNVSQIGDYIPNVEIDVTAPFSGSQSILSPYIRGIGQVDFAITYEPAVGLYVDGVYFGRTVGSVIDLLDVSRVEALKGPQGTLFGRNTIGGAISITTKDPSPTFSANGQITTGSYNRLDTKVSVDIPLIEDKLLSSVSVSSINRDGHVERLPYNGPANADLANPRLGVFSDVNNDGDQGNQNNDTWRTKLKWLASDSFTATFSADYERVRENQNASKILAMFNDVGGAPTIVGAYNACAAGLLPPELCNSIANAPGLELIGATPYDERFITDDPFTNYATADSGTKIDTWGAALTLEWELNDNIDFKSISSYRNLKSQFAEDQDFSPLDFGTAGFIMPQEQFTQEFQLVGNSDKLKWIGGLYYFSEDGSVTDQVVLGRGLVQIYGQNFVKNKSYAGFAQATLKLTDKWSITGGARFTYEEKELDGRQRDLNSFALKTGVVSPADFPTSDLTLYYPPGVNKQTFSEPTFRFGTEYKFSESVFAYGFFAQGFKSGGWTTRVTTPVLEAPEFAPEKANTYELGLKTDLANNTVRFNVSAFYTDYQDLQITVQRGITPFVENAAQAEIKGIEVDAQWRASKNVLFSGNFGYIDASYTSITDPNAVIAEDFSFINTPDFSSSVSADITFPLGEDKARLLFHVDMVNKSEVYNDVENTAILRQPGLTLFNTSLSLEGPQRDWKVTLGGSNITDETYLVGGYNNPGVGIIYGTYARPAEFNLGLSYKFF</sequence>
<dbReference type="FunFam" id="2.60.40.1120:FF:000003">
    <property type="entry name" value="Outer membrane protein Omp121"/>
    <property type="match status" value="1"/>
</dbReference>
<comment type="subcellular location">
    <subcellularLocation>
        <location evidence="1 11">Cell outer membrane</location>
        <topology evidence="1 11">Multi-pass membrane protein</topology>
    </subcellularLocation>
</comment>
<dbReference type="GO" id="GO:0006826">
    <property type="term" value="P:iron ion transport"/>
    <property type="evidence" value="ECO:0007669"/>
    <property type="project" value="UniProtKB-KW"/>
</dbReference>
<evidence type="ECO:0000256" key="7">
    <source>
        <dbReference type="ARBA" id="ARBA00023065"/>
    </source>
</evidence>
<dbReference type="InterPro" id="IPR039426">
    <property type="entry name" value="TonB-dep_rcpt-like"/>
</dbReference>
<evidence type="ECO:0000256" key="12">
    <source>
        <dbReference type="RuleBase" id="RU003357"/>
    </source>
</evidence>
<dbReference type="Gene3D" id="2.40.170.20">
    <property type="entry name" value="TonB-dependent receptor, beta-barrel domain"/>
    <property type="match status" value="2"/>
</dbReference>
<comment type="similarity">
    <text evidence="11 12">Belongs to the TonB-dependent receptor family.</text>
</comment>
<dbReference type="Pfam" id="PF13715">
    <property type="entry name" value="CarbopepD_reg_2"/>
    <property type="match status" value="1"/>
</dbReference>
<dbReference type="InterPro" id="IPR000531">
    <property type="entry name" value="Beta-barrel_TonB"/>
</dbReference>
<dbReference type="Pfam" id="PF07715">
    <property type="entry name" value="Plug"/>
    <property type="match status" value="1"/>
</dbReference>
<feature type="domain" description="TonB-dependent receptor-like beta-barrel" evidence="13">
    <location>
        <begin position="391"/>
        <end position="808"/>
    </location>
</feature>
<proteinExistence type="inferred from homology"/>
<keyword evidence="16" id="KW-1185">Reference proteome</keyword>
<dbReference type="EMBL" id="MDJD01000050">
    <property type="protein sequence ID" value="OEK06000.1"/>
    <property type="molecule type" value="Genomic_DNA"/>
</dbReference>
<accession>A0A1E5T3P4</accession>
<dbReference type="SUPFAM" id="SSF49464">
    <property type="entry name" value="Carboxypeptidase regulatory domain-like"/>
    <property type="match status" value="1"/>
</dbReference>
<dbReference type="AlphaFoldDB" id="A0A1E5T3P4"/>
<comment type="caution">
    <text evidence="15">The sequence shown here is derived from an EMBL/GenBank/DDBJ whole genome shotgun (WGS) entry which is preliminary data.</text>
</comment>
<gene>
    <name evidence="15" type="ORF">A8C32_19415</name>
</gene>
<dbReference type="Pfam" id="PF00593">
    <property type="entry name" value="TonB_dep_Rec_b-barrel"/>
    <property type="match status" value="1"/>
</dbReference>
<keyword evidence="6" id="KW-0408">Iron</keyword>
<name>A0A1E5T3P4_9FLAO</name>
<organism evidence="15 16">
    <name type="scientific">Flavivirga aquatica</name>
    <dbReference type="NCBI Taxonomy" id="1849968"/>
    <lineage>
        <taxon>Bacteria</taxon>
        <taxon>Pseudomonadati</taxon>
        <taxon>Bacteroidota</taxon>
        <taxon>Flavobacteriia</taxon>
        <taxon>Flavobacteriales</taxon>
        <taxon>Flavobacteriaceae</taxon>
        <taxon>Flavivirga</taxon>
    </lineage>
</organism>
<dbReference type="PROSITE" id="PS52016">
    <property type="entry name" value="TONB_DEPENDENT_REC_3"/>
    <property type="match status" value="1"/>
</dbReference>
<evidence type="ECO:0000259" key="14">
    <source>
        <dbReference type="Pfam" id="PF07715"/>
    </source>
</evidence>
<protein>
    <recommendedName>
        <fullName evidence="17">TonB-dependent receptor</fullName>
    </recommendedName>
</protein>
<evidence type="ECO:0000256" key="11">
    <source>
        <dbReference type="PROSITE-ProRule" id="PRU01360"/>
    </source>
</evidence>
<dbReference type="GO" id="GO:0009279">
    <property type="term" value="C:cell outer membrane"/>
    <property type="evidence" value="ECO:0007669"/>
    <property type="project" value="UniProtKB-SubCell"/>
</dbReference>
<dbReference type="Gene3D" id="2.60.40.1120">
    <property type="entry name" value="Carboxypeptidase-like, regulatory domain"/>
    <property type="match status" value="1"/>
</dbReference>
<evidence type="ECO:0000256" key="6">
    <source>
        <dbReference type="ARBA" id="ARBA00023004"/>
    </source>
</evidence>
<evidence type="ECO:0000256" key="3">
    <source>
        <dbReference type="ARBA" id="ARBA00022452"/>
    </source>
</evidence>
<keyword evidence="3 11" id="KW-1134">Transmembrane beta strand</keyword>
<feature type="domain" description="TonB-dependent receptor plug" evidence="14">
    <location>
        <begin position="103"/>
        <end position="215"/>
    </location>
</feature>
<keyword evidence="7" id="KW-0406">Ion transport</keyword>
<keyword evidence="5 11" id="KW-0812">Transmembrane</keyword>
<keyword evidence="10 11" id="KW-0998">Cell outer membrane</keyword>
<keyword evidence="2 11" id="KW-0813">Transport</keyword>